<feature type="region of interest" description="Disordered" evidence="2">
    <location>
        <begin position="292"/>
        <end position="311"/>
    </location>
</feature>
<dbReference type="STRING" id="929558.SMGD1_2116"/>
<evidence type="ECO:0008006" key="6">
    <source>
        <dbReference type="Google" id="ProtNLM"/>
    </source>
</evidence>
<feature type="transmembrane region" description="Helical" evidence="3">
    <location>
        <begin position="107"/>
        <end position="130"/>
    </location>
</feature>
<accession>B6BJB8</accession>
<dbReference type="Proteomes" id="UP000006431">
    <property type="component" value="Unassembled WGS sequence"/>
</dbReference>
<keyword evidence="5" id="KW-1185">Reference proteome</keyword>
<gene>
    <name evidence="4" type="ORF">SMGD1_2116</name>
</gene>
<evidence type="ECO:0000256" key="1">
    <source>
        <dbReference type="SAM" id="Coils"/>
    </source>
</evidence>
<keyword evidence="1" id="KW-0175">Coiled coil</keyword>
<dbReference type="InterPro" id="IPR019935">
    <property type="entry name" value="CHP03546"/>
</dbReference>
<accession>H1FXE3</accession>
<keyword evidence="3" id="KW-0472">Membrane</keyword>
<dbReference type="AlphaFoldDB" id="B6BJB8"/>
<feature type="transmembrane region" description="Helical" evidence="3">
    <location>
        <begin position="20"/>
        <end position="42"/>
    </location>
</feature>
<dbReference type="OrthoDB" id="5333893at2"/>
<comment type="caution">
    <text evidence="4">The sequence shown here is derived from an EMBL/GenBank/DDBJ whole genome shotgun (WGS) entry which is preliminary data.</text>
</comment>
<proteinExistence type="predicted"/>
<organism evidence="4 5">
    <name type="scientific">Sulfurimonas gotlandica (strain DSM 19862 / JCM 16533 / GD1)</name>
    <dbReference type="NCBI Taxonomy" id="929558"/>
    <lineage>
        <taxon>Bacteria</taxon>
        <taxon>Pseudomonadati</taxon>
        <taxon>Campylobacterota</taxon>
        <taxon>Epsilonproteobacteria</taxon>
        <taxon>Campylobacterales</taxon>
        <taxon>Sulfurimonadaceae</taxon>
        <taxon>Sulfurimonas</taxon>
    </lineage>
</organism>
<dbReference type="EMBL" id="AFRZ01000001">
    <property type="protein sequence ID" value="EHP30639.1"/>
    <property type="molecule type" value="Genomic_DNA"/>
</dbReference>
<sequence length="739" mass="81372">MFNFIRKLFKALNSSGKSWQLSGAIVLAMFAGFLPTSSLILLDILFLALIFNVNFGLFLLFTVIFSGVGYLFDPLFESIGYSVLTNDSLNGFFTTLYNSALFRWSSFNYTLVTGSLIVSSVLAVPMLLVLNRVITLYRDQIGAKLNEWKVTRWMKLFNEEAKTNSLFRWWGVGVFGGLAAAIIVIFVFMFDPLARVAIEKSLAYSLQTHVDVKDFSSSFSDLRMKISGIQIADKDKLTHNLVQVADVEFDLGFSALIEKKAMIEKLNVNALAFNEKRATEAKAYDDSYVPQTQASKTADAGEKSASSESSPFALPNVDDILAKEELKSVKEAQKLKVDIEKTKEKWMKISSELKSKNEVDEIKTDAEKLQKSLQGGDITKLASAKDDIDKLKSKINSLKGKYASLQKDFNADQERLKKQIYALKNLPQQDIDRLKKKYSLSAGGGANLIGTLMSNEIGEYMKMGLKYYEMLAPYISNDAKKEEVQDVPPPRGQGRWIKYANLSKIPDLVVKNSNINIKLKGDVLDVNIKDLSSNQKLYGKPMKLHADAKGTQYKQIVADVVDDRRSDKANTSFDITATGFKTAALDMQALSMNDIVTNATLKGAVEDANVKAISKVNVTKVKLQMPSQKLVNELLSGISKFNVDISVEGKLEQPVITVQSDLDKQLSSGMSAMVSKATKGFEKDLKAGILAKAGGSSEGLSSNLGDTSSLLNSKQDALGGINTSFSPSSGGTDFMKKLF</sequence>
<dbReference type="PATRIC" id="fig|929558.5.peg.2107"/>
<dbReference type="HOGENOM" id="CLU_375487_0_0_7"/>
<reference evidence="4 5" key="1">
    <citation type="journal article" date="2012" name="Proc. Natl. Acad. Sci. U.S.A.">
        <title>Genome and physiology of a model Epsilonproteobacterium responsible for sulfide detoxification in marine oxygen depletion zones.</title>
        <authorList>
            <person name="Grote J."/>
            <person name="Schott T."/>
            <person name="Bruckner C.G."/>
            <person name="Glockner F.O."/>
            <person name="Jost G."/>
            <person name="Teeling H."/>
            <person name="Labrenz M."/>
            <person name="Jurgens K."/>
        </authorList>
    </citation>
    <scope>NUCLEOTIDE SEQUENCE [LARGE SCALE GENOMIC DNA]</scope>
    <source>
        <strain evidence="4 5">GD1</strain>
    </source>
</reference>
<dbReference type="NCBIfam" id="TIGR03546">
    <property type="entry name" value="TIGR03546 family protein"/>
    <property type="match status" value="1"/>
</dbReference>
<evidence type="ECO:0000313" key="5">
    <source>
        <dbReference type="Proteomes" id="UP000006431"/>
    </source>
</evidence>
<protein>
    <recommendedName>
        <fullName evidence="6">TIGR03545 family protein</fullName>
    </recommendedName>
</protein>
<dbReference type="RefSeq" id="WP_008337026.1">
    <property type="nucleotide sequence ID" value="NZ_AFRZ01000001.1"/>
</dbReference>
<dbReference type="eggNOG" id="COG1196">
    <property type="taxonomic scope" value="Bacteria"/>
</dbReference>
<dbReference type="InterPro" id="IPR019934">
    <property type="entry name" value="CHP03545"/>
</dbReference>
<evidence type="ECO:0000256" key="3">
    <source>
        <dbReference type="SAM" id="Phobius"/>
    </source>
</evidence>
<name>B6BJB8_SULGG</name>
<keyword evidence="3" id="KW-0812">Transmembrane</keyword>
<keyword evidence="3" id="KW-1133">Transmembrane helix</keyword>
<feature type="transmembrane region" description="Helical" evidence="3">
    <location>
        <begin position="169"/>
        <end position="190"/>
    </location>
</feature>
<evidence type="ECO:0000256" key="2">
    <source>
        <dbReference type="SAM" id="MobiDB-lite"/>
    </source>
</evidence>
<evidence type="ECO:0000313" key="4">
    <source>
        <dbReference type="EMBL" id="EHP30639.1"/>
    </source>
</evidence>
<feature type="transmembrane region" description="Helical" evidence="3">
    <location>
        <begin position="49"/>
        <end position="72"/>
    </location>
</feature>
<dbReference type="NCBIfam" id="TIGR03545">
    <property type="entry name" value="TIGR03545 family protein"/>
    <property type="match status" value="1"/>
</dbReference>
<feature type="coiled-coil region" evidence="1">
    <location>
        <begin position="381"/>
        <end position="408"/>
    </location>
</feature>